<dbReference type="AlphaFoldDB" id="I6ZVA1"/>
<keyword evidence="7" id="KW-0808">Transferase</keyword>
<evidence type="ECO:0000256" key="16">
    <source>
        <dbReference type="SAM" id="Coils"/>
    </source>
</evidence>
<dbReference type="HOGENOM" id="CLU_009912_2_1_10"/>
<keyword evidence="14" id="KW-0829">Tyrosine-protein kinase</keyword>
<feature type="transmembrane region" description="Helical" evidence="17">
    <location>
        <begin position="450"/>
        <end position="470"/>
    </location>
</feature>
<keyword evidence="12 17" id="KW-1133">Transmembrane helix</keyword>
<keyword evidence="5" id="KW-1003">Cell membrane</keyword>
<evidence type="ECO:0000256" key="2">
    <source>
        <dbReference type="ARBA" id="ARBA00007316"/>
    </source>
</evidence>
<evidence type="ECO:0000256" key="14">
    <source>
        <dbReference type="ARBA" id="ARBA00023137"/>
    </source>
</evidence>
<keyword evidence="8 17" id="KW-0812">Transmembrane</keyword>
<dbReference type="InterPro" id="IPR027417">
    <property type="entry name" value="P-loop_NTPase"/>
</dbReference>
<keyword evidence="16" id="KW-0175">Coiled coil</keyword>
<feature type="domain" description="AAA" evidence="19">
    <location>
        <begin position="551"/>
        <end position="681"/>
    </location>
</feature>
<evidence type="ECO:0000313" key="22">
    <source>
        <dbReference type="Proteomes" id="UP000009011"/>
    </source>
</evidence>
<proteinExistence type="inferred from homology"/>
<evidence type="ECO:0000259" key="19">
    <source>
        <dbReference type="Pfam" id="PF13614"/>
    </source>
</evidence>
<dbReference type="STRING" id="1191523.MROS_2699"/>
<comment type="similarity">
    <text evidence="3">Belongs to the etk/wzc family.</text>
</comment>
<dbReference type="EC" id="2.7.10.2" evidence="4"/>
<evidence type="ECO:0000256" key="17">
    <source>
        <dbReference type="SAM" id="Phobius"/>
    </source>
</evidence>
<dbReference type="GO" id="GO:0005524">
    <property type="term" value="F:ATP binding"/>
    <property type="evidence" value="ECO:0007669"/>
    <property type="project" value="UniProtKB-KW"/>
</dbReference>
<evidence type="ECO:0000313" key="21">
    <source>
        <dbReference type="EMBL" id="AFN75929.1"/>
    </source>
</evidence>
<keyword evidence="22" id="KW-1185">Reference proteome</keyword>
<name>I6ZVA1_MELRP</name>
<keyword evidence="9" id="KW-0547">Nucleotide-binding</keyword>
<dbReference type="FunFam" id="3.40.50.300:FF:000527">
    <property type="entry name" value="Tyrosine-protein kinase etk"/>
    <property type="match status" value="1"/>
</dbReference>
<dbReference type="InterPro" id="IPR050445">
    <property type="entry name" value="Bact_polysacc_biosynth/exp"/>
</dbReference>
<evidence type="ECO:0000256" key="9">
    <source>
        <dbReference type="ARBA" id="ARBA00022741"/>
    </source>
</evidence>
<dbReference type="EMBL" id="CP003557">
    <property type="protein sequence ID" value="AFN75929.1"/>
    <property type="molecule type" value="Genomic_DNA"/>
</dbReference>
<keyword evidence="6" id="KW-0997">Cell inner membrane</keyword>
<dbReference type="RefSeq" id="WP_014857359.1">
    <property type="nucleotide sequence ID" value="NC_018178.1"/>
</dbReference>
<evidence type="ECO:0000256" key="13">
    <source>
        <dbReference type="ARBA" id="ARBA00023136"/>
    </source>
</evidence>
<comment type="similarity">
    <text evidence="2">Belongs to the CpsD/CapB family.</text>
</comment>
<dbReference type="InterPro" id="IPR005702">
    <property type="entry name" value="Wzc-like_C"/>
</dbReference>
<evidence type="ECO:0000256" key="1">
    <source>
        <dbReference type="ARBA" id="ARBA00004429"/>
    </source>
</evidence>
<feature type="domain" description="Polysaccharide chain length determinant N-terminal" evidence="18">
    <location>
        <begin position="14"/>
        <end position="103"/>
    </location>
</feature>
<dbReference type="InterPro" id="IPR003856">
    <property type="entry name" value="LPS_length_determ_N"/>
</dbReference>
<dbReference type="PANTHER" id="PTHR32309:SF13">
    <property type="entry name" value="FERRIC ENTEROBACTIN TRANSPORT PROTEIN FEPE"/>
    <property type="match status" value="1"/>
</dbReference>
<evidence type="ECO:0000256" key="8">
    <source>
        <dbReference type="ARBA" id="ARBA00022692"/>
    </source>
</evidence>
<dbReference type="OrthoDB" id="9794577at2"/>
<reference evidence="21 22" key="1">
    <citation type="journal article" date="2013" name="PLoS ONE">
        <title>Genomic analysis of Melioribacter roseus, facultatively anaerobic organotrophic bacterium representing a novel deep lineage within Bacteriodetes/Chlorobi group.</title>
        <authorList>
            <person name="Kadnikov V.V."/>
            <person name="Mardanov A.V."/>
            <person name="Podosokorskaya O.A."/>
            <person name="Gavrilov S.N."/>
            <person name="Kublanov I.V."/>
            <person name="Beletsky A.V."/>
            <person name="Bonch-Osmolovskaya E.A."/>
            <person name="Ravin N.V."/>
        </authorList>
    </citation>
    <scope>NUCLEOTIDE SEQUENCE [LARGE SCALE GENOMIC DNA]</scope>
    <source>
        <strain evidence="22">JCM 17771 / P3M-2</strain>
    </source>
</reference>
<evidence type="ECO:0000259" key="20">
    <source>
        <dbReference type="Pfam" id="PF13807"/>
    </source>
</evidence>
<dbReference type="Pfam" id="PF13807">
    <property type="entry name" value="GNVR"/>
    <property type="match status" value="1"/>
</dbReference>
<dbReference type="CDD" id="cd05387">
    <property type="entry name" value="BY-kinase"/>
    <property type="match status" value="1"/>
</dbReference>
<organism evidence="21 22">
    <name type="scientific">Melioribacter roseus (strain DSM 23840 / JCM 17771 / VKM B-2668 / P3M-2)</name>
    <dbReference type="NCBI Taxonomy" id="1191523"/>
    <lineage>
        <taxon>Bacteria</taxon>
        <taxon>Pseudomonadati</taxon>
        <taxon>Ignavibacteriota</taxon>
        <taxon>Ignavibacteria</taxon>
        <taxon>Ignavibacteriales</taxon>
        <taxon>Melioribacteraceae</taxon>
        <taxon>Melioribacter</taxon>
    </lineage>
</organism>
<dbReference type="Proteomes" id="UP000009011">
    <property type="component" value="Chromosome"/>
</dbReference>
<protein>
    <recommendedName>
        <fullName evidence="4">non-specific protein-tyrosine kinase</fullName>
        <ecNumber evidence="4">2.7.10.2</ecNumber>
    </recommendedName>
</protein>
<dbReference type="Pfam" id="PF02706">
    <property type="entry name" value="Wzz"/>
    <property type="match status" value="1"/>
</dbReference>
<evidence type="ECO:0000256" key="11">
    <source>
        <dbReference type="ARBA" id="ARBA00022840"/>
    </source>
</evidence>
<evidence type="ECO:0000256" key="6">
    <source>
        <dbReference type="ARBA" id="ARBA00022519"/>
    </source>
</evidence>
<dbReference type="InterPro" id="IPR032807">
    <property type="entry name" value="GNVR"/>
</dbReference>
<dbReference type="GO" id="GO:0005886">
    <property type="term" value="C:plasma membrane"/>
    <property type="evidence" value="ECO:0007669"/>
    <property type="project" value="UniProtKB-SubCell"/>
</dbReference>
<dbReference type="eggNOG" id="COG3206">
    <property type="taxonomic scope" value="Bacteria"/>
</dbReference>
<dbReference type="KEGG" id="mro:MROS_2699"/>
<gene>
    <name evidence="21" type="ordered locus">MROS_2699</name>
</gene>
<dbReference type="InterPro" id="IPR025669">
    <property type="entry name" value="AAA_dom"/>
</dbReference>
<dbReference type="GO" id="GO:0004715">
    <property type="term" value="F:non-membrane spanning protein tyrosine kinase activity"/>
    <property type="evidence" value="ECO:0007669"/>
    <property type="project" value="UniProtKB-EC"/>
</dbReference>
<accession>I6ZVA1</accession>
<feature type="domain" description="Tyrosine-protein kinase G-rich" evidence="20">
    <location>
        <begin position="399"/>
        <end position="472"/>
    </location>
</feature>
<evidence type="ECO:0000259" key="18">
    <source>
        <dbReference type="Pfam" id="PF02706"/>
    </source>
</evidence>
<dbReference type="eggNOG" id="COG0489">
    <property type="taxonomic scope" value="Bacteria"/>
</dbReference>
<evidence type="ECO:0000256" key="3">
    <source>
        <dbReference type="ARBA" id="ARBA00008883"/>
    </source>
</evidence>
<evidence type="ECO:0000256" key="15">
    <source>
        <dbReference type="ARBA" id="ARBA00051245"/>
    </source>
</evidence>
<dbReference type="SUPFAM" id="SSF52540">
    <property type="entry name" value="P-loop containing nucleoside triphosphate hydrolases"/>
    <property type="match status" value="1"/>
</dbReference>
<dbReference type="Gene3D" id="3.40.50.300">
    <property type="entry name" value="P-loop containing nucleotide triphosphate hydrolases"/>
    <property type="match status" value="1"/>
</dbReference>
<comment type="catalytic activity">
    <reaction evidence="15">
        <text>L-tyrosyl-[protein] + ATP = O-phospho-L-tyrosyl-[protein] + ADP + H(+)</text>
        <dbReference type="Rhea" id="RHEA:10596"/>
        <dbReference type="Rhea" id="RHEA-COMP:10136"/>
        <dbReference type="Rhea" id="RHEA-COMP:20101"/>
        <dbReference type="ChEBI" id="CHEBI:15378"/>
        <dbReference type="ChEBI" id="CHEBI:30616"/>
        <dbReference type="ChEBI" id="CHEBI:46858"/>
        <dbReference type="ChEBI" id="CHEBI:61978"/>
        <dbReference type="ChEBI" id="CHEBI:456216"/>
        <dbReference type="EC" id="2.7.10.2"/>
    </reaction>
</comment>
<feature type="transmembrane region" description="Helical" evidence="17">
    <location>
        <begin position="21"/>
        <end position="45"/>
    </location>
</feature>
<feature type="coiled-coil region" evidence="16">
    <location>
        <begin position="196"/>
        <end position="223"/>
    </location>
</feature>
<evidence type="ECO:0000256" key="7">
    <source>
        <dbReference type="ARBA" id="ARBA00022679"/>
    </source>
</evidence>
<keyword evidence="13 17" id="KW-0472">Membrane</keyword>
<evidence type="ECO:0000256" key="5">
    <source>
        <dbReference type="ARBA" id="ARBA00022475"/>
    </source>
</evidence>
<comment type="subcellular location">
    <subcellularLocation>
        <location evidence="1">Cell inner membrane</location>
        <topology evidence="1">Multi-pass membrane protein</topology>
    </subcellularLocation>
</comment>
<keyword evidence="11" id="KW-0067">ATP-binding</keyword>
<evidence type="ECO:0000256" key="4">
    <source>
        <dbReference type="ARBA" id="ARBA00011903"/>
    </source>
</evidence>
<dbReference type="PANTHER" id="PTHR32309">
    <property type="entry name" value="TYROSINE-PROTEIN KINASE"/>
    <property type="match status" value="1"/>
</dbReference>
<dbReference type="NCBIfam" id="TIGR01007">
    <property type="entry name" value="eps_fam"/>
    <property type="match status" value="1"/>
</dbReference>
<dbReference type="Pfam" id="PF13614">
    <property type="entry name" value="AAA_31"/>
    <property type="match status" value="1"/>
</dbReference>
<dbReference type="GO" id="GO:0042802">
    <property type="term" value="F:identical protein binding"/>
    <property type="evidence" value="ECO:0007669"/>
    <property type="project" value="UniProtKB-ARBA"/>
</dbReference>
<keyword evidence="10" id="KW-0418">Kinase</keyword>
<feature type="coiled-coil region" evidence="16">
    <location>
        <begin position="247"/>
        <end position="424"/>
    </location>
</feature>
<evidence type="ECO:0000256" key="12">
    <source>
        <dbReference type="ARBA" id="ARBA00022989"/>
    </source>
</evidence>
<evidence type="ECO:0000256" key="10">
    <source>
        <dbReference type="ARBA" id="ARBA00022777"/>
    </source>
</evidence>
<sequence>MNNNDNNFYQENNSLKDYINLIRLNIGSIVVISLTALIVAVVYALNAPDIYKSTTTLKITKPQGSILDAPLIPEFQDFGSDRFIANEIEILKSYSLRNQVAETLSDTFKLSRDKDKFELIVDREDRNTKPTLMPIEDIVELLESEVDISQKRGLDIVEITVESRSPYEASLIANCYAEAYKKLNLTYNRQQLTAIKEFLAQQREEKLAELSAVEEALRTYQEQKGIVELPEQARALIEQTTDFESKMNATKIDLTIAENNLKQYKAELAKQDPNINDYIESFATEPYIKNLQLQIADLQTQKDRALSSYKDSPRRSEIIREFDAKINDLKEKLNNQLTVYRAGILASSPEEIKELTRKVLEEEVKYQSLKASYEKLSEIVADYDKRLNKLPTSSIDLARLTREKQAYEKLYLQVEEKYQEAIINEQSVPGNVMIIDPAIVPTIPSKPNRLLIVFAGLVIGVGLGLGFAFLRHNFDNTIKTPEDIQNRNINILAWIPHIEGIETNPELEFIVSKKPDASASEAYRALRTRIKFSKIDKDSLRTILVTSPRSQEGKTTTAVNLAGSLAYANNKTIIIDADLRKPRLHNVFGHKRYPGFTDYFFGQVGYEEIIRTTDVNNLSYISAGTIPPNPSEILGSDQMINFIKKLKGEYDYVVIDSPPLIAVTDSEILAQLVDATILVVSANFTETDLLEKSVEILRRDNSTFIGTVLNNFNYRSGYSSYYKYYYYYSSPTNGSKKNRVKAN</sequence>